<organism evidence="1 2">
    <name type="scientific">Cutibacterium avidum</name>
    <dbReference type="NCBI Taxonomy" id="33010"/>
    <lineage>
        <taxon>Bacteria</taxon>
        <taxon>Bacillati</taxon>
        <taxon>Actinomycetota</taxon>
        <taxon>Actinomycetes</taxon>
        <taxon>Propionibacteriales</taxon>
        <taxon>Propionibacteriaceae</taxon>
        <taxon>Cutibacterium</taxon>
    </lineage>
</organism>
<gene>
    <name evidence="1" type="ORF">CHT91_02150</name>
</gene>
<evidence type="ECO:0000313" key="1">
    <source>
        <dbReference type="EMBL" id="RFT46380.1"/>
    </source>
</evidence>
<dbReference type="Proteomes" id="UP000259211">
    <property type="component" value="Unassembled WGS sequence"/>
</dbReference>
<accession>A0A3E2DLX4</accession>
<sequence length="68" mass="7459">MEACQTLPCGGCSFPAQTLEILAASLLERMPRVAVYNCGSEQLRHRQIGLPFKPSLVDDALAIVEFDH</sequence>
<name>A0A3E2DLX4_9ACTN</name>
<protein>
    <submittedName>
        <fullName evidence="1">Uncharacterized protein</fullName>
    </submittedName>
</protein>
<comment type="caution">
    <text evidence="1">The sequence shown here is derived from an EMBL/GenBank/DDBJ whole genome shotgun (WGS) entry which is preliminary data.</text>
</comment>
<reference evidence="1 2" key="1">
    <citation type="submission" date="2017-07" db="EMBL/GenBank/DDBJ databases">
        <authorList>
            <person name="Sun Z.S."/>
            <person name="Albrecht U."/>
            <person name="Echele G."/>
            <person name="Lee C.C."/>
        </authorList>
    </citation>
    <scope>NUCLEOTIDE SEQUENCE [LARGE SCALE GENOMIC DNA]</scope>
    <source>
        <strain evidence="1 2">P16-029</strain>
    </source>
</reference>
<dbReference type="EMBL" id="NOWI01000002">
    <property type="protein sequence ID" value="RFT46380.1"/>
    <property type="molecule type" value="Genomic_DNA"/>
</dbReference>
<dbReference type="AlphaFoldDB" id="A0A3E2DLX4"/>
<evidence type="ECO:0000313" key="2">
    <source>
        <dbReference type="Proteomes" id="UP000259211"/>
    </source>
</evidence>
<proteinExistence type="predicted"/>